<protein>
    <submittedName>
        <fullName evidence="2">Uncharacterized protein</fullName>
    </submittedName>
</protein>
<accession>A0A5C5WWI0</accession>
<dbReference type="Proteomes" id="UP000316598">
    <property type="component" value="Unassembled WGS sequence"/>
</dbReference>
<dbReference type="EMBL" id="SJPI01000001">
    <property type="protein sequence ID" value="TWT54950.1"/>
    <property type="molecule type" value="Genomic_DNA"/>
</dbReference>
<feature type="transmembrane region" description="Helical" evidence="1">
    <location>
        <begin position="15"/>
        <end position="35"/>
    </location>
</feature>
<keyword evidence="1" id="KW-1133">Transmembrane helix</keyword>
<sequence>MIFAEFPWQVFMTPFGIPIAAIMGALIWQIVVAISEAITKVMCNRNDTELKLDLSARGFTADEIVRTVECGRELPPKATTHPGFSARGV</sequence>
<organism evidence="2 3">
    <name type="scientific">Rubripirellula amarantea</name>
    <dbReference type="NCBI Taxonomy" id="2527999"/>
    <lineage>
        <taxon>Bacteria</taxon>
        <taxon>Pseudomonadati</taxon>
        <taxon>Planctomycetota</taxon>
        <taxon>Planctomycetia</taxon>
        <taxon>Pirellulales</taxon>
        <taxon>Pirellulaceae</taxon>
        <taxon>Rubripirellula</taxon>
    </lineage>
</organism>
<evidence type="ECO:0000256" key="1">
    <source>
        <dbReference type="SAM" id="Phobius"/>
    </source>
</evidence>
<evidence type="ECO:0000313" key="2">
    <source>
        <dbReference type="EMBL" id="TWT54950.1"/>
    </source>
</evidence>
<evidence type="ECO:0000313" key="3">
    <source>
        <dbReference type="Proteomes" id="UP000316598"/>
    </source>
</evidence>
<dbReference type="AlphaFoldDB" id="A0A5C5WWI0"/>
<gene>
    <name evidence="2" type="ORF">Pla22_26040</name>
</gene>
<keyword evidence="1" id="KW-0812">Transmembrane</keyword>
<name>A0A5C5WWI0_9BACT</name>
<keyword evidence="1" id="KW-0472">Membrane</keyword>
<comment type="caution">
    <text evidence="2">The sequence shown here is derived from an EMBL/GenBank/DDBJ whole genome shotgun (WGS) entry which is preliminary data.</text>
</comment>
<dbReference type="RefSeq" id="WP_165440623.1">
    <property type="nucleotide sequence ID" value="NZ_SJPI01000001.1"/>
</dbReference>
<proteinExistence type="predicted"/>
<reference evidence="2 3" key="1">
    <citation type="submission" date="2019-02" db="EMBL/GenBank/DDBJ databases">
        <title>Deep-cultivation of Planctomycetes and their phenomic and genomic characterization uncovers novel biology.</title>
        <authorList>
            <person name="Wiegand S."/>
            <person name="Jogler M."/>
            <person name="Boedeker C."/>
            <person name="Pinto D."/>
            <person name="Vollmers J."/>
            <person name="Rivas-Marin E."/>
            <person name="Kohn T."/>
            <person name="Peeters S.H."/>
            <person name="Heuer A."/>
            <person name="Rast P."/>
            <person name="Oberbeckmann S."/>
            <person name="Bunk B."/>
            <person name="Jeske O."/>
            <person name="Meyerdierks A."/>
            <person name="Storesund J.E."/>
            <person name="Kallscheuer N."/>
            <person name="Luecker S."/>
            <person name="Lage O.M."/>
            <person name="Pohl T."/>
            <person name="Merkel B.J."/>
            <person name="Hornburger P."/>
            <person name="Mueller R.-W."/>
            <person name="Bruemmer F."/>
            <person name="Labrenz M."/>
            <person name="Spormann A.M."/>
            <person name="Op Den Camp H."/>
            <person name="Overmann J."/>
            <person name="Amann R."/>
            <person name="Jetten M.S.M."/>
            <person name="Mascher T."/>
            <person name="Medema M.H."/>
            <person name="Devos D.P."/>
            <person name="Kaster A.-K."/>
            <person name="Ovreas L."/>
            <person name="Rohde M."/>
            <person name="Galperin M.Y."/>
            <person name="Jogler C."/>
        </authorList>
    </citation>
    <scope>NUCLEOTIDE SEQUENCE [LARGE SCALE GENOMIC DNA]</scope>
    <source>
        <strain evidence="2 3">Pla22</strain>
    </source>
</reference>
<keyword evidence="3" id="KW-1185">Reference proteome</keyword>